<dbReference type="OrthoDB" id="5401332at2759"/>
<dbReference type="STRING" id="1160509.A0A3N4I4C3"/>
<keyword evidence="2" id="KW-0812">Transmembrane</keyword>
<feature type="compositionally biased region" description="Low complexity" evidence="1">
    <location>
        <begin position="320"/>
        <end position="338"/>
    </location>
</feature>
<name>A0A3N4I4C3_ASCIM</name>
<feature type="transmembrane region" description="Helical" evidence="2">
    <location>
        <begin position="83"/>
        <end position="101"/>
    </location>
</feature>
<accession>A0A3N4I4C3</accession>
<dbReference type="GO" id="GO:0005886">
    <property type="term" value="C:plasma membrane"/>
    <property type="evidence" value="ECO:0007669"/>
    <property type="project" value="TreeGrafter"/>
</dbReference>
<evidence type="ECO:0000256" key="2">
    <source>
        <dbReference type="SAM" id="Phobius"/>
    </source>
</evidence>
<dbReference type="EMBL" id="ML119698">
    <property type="protein sequence ID" value="RPA79538.1"/>
    <property type="molecule type" value="Genomic_DNA"/>
</dbReference>
<evidence type="ECO:0008006" key="5">
    <source>
        <dbReference type="Google" id="ProtNLM"/>
    </source>
</evidence>
<keyword evidence="2" id="KW-0472">Membrane</keyword>
<protein>
    <recommendedName>
        <fullName evidence="5">Fibroin-3 related protein</fullName>
    </recommendedName>
</protein>
<feature type="compositionally biased region" description="Basic and acidic residues" evidence="1">
    <location>
        <begin position="662"/>
        <end position="672"/>
    </location>
</feature>
<proteinExistence type="predicted"/>
<feature type="compositionally biased region" description="Polar residues" evidence="1">
    <location>
        <begin position="365"/>
        <end position="380"/>
    </location>
</feature>
<evidence type="ECO:0000256" key="1">
    <source>
        <dbReference type="SAM" id="MobiDB-lite"/>
    </source>
</evidence>
<feature type="compositionally biased region" description="Polar residues" evidence="1">
    <location>
        <begin position="522"/>
        <end position="533"/>
    </location>
</feature>
<organism evidence="3 4">
    <name type="scientific">Ascobolus immersus RN42</name>
    <dbReference type="NCBI Taxonomy" id="1160509"/>
    <lineage>
        <taxon>Eukaryota</taxon>
        <taxon>Fungi</taxon>
        <taxon>Dikarya</taxon>
        <taxon>Ascomycota</taxon>
        <taxon>Pezizomycotina</taxon>
        <taxon>Pezizomycetes</taxon>
        <taxon>Pezizales</taxon>
        <taxon>Ascobolaceae</taxon>
        <taxon>Ascobolus</taxon>
    </lineage>
</organism>
<feature type="region of interest" description="Disordered" evidence="1">
    <location>
        <begin position="243"/>
        <end position="672"/>
    </location>
</feature>
<reference evidence="3 4" key="1">
    <citation type="journal article" date="2018" name="Nat. Ecol. Evol.">
        <title>Pezizomycetes genomes reveal the molecular basis of ectomycorrhizal truffle lifestyle.</title>
        <authorList>
            <person name="Murat C."/>
            <person name="Payen T."/>
            <person name="Noel B."/>
            <person name="Kuo A."/>
            <person name="Morin E."/>
            <person name="Chen J."/>
            <person name="Kohler A."/>
            <person name="Krizsan K."/>
            <person name="Balestrini R."/>
            <person name="Da Silva C."/>
            <person name="Montanini B."/>
            <person name="Hainaut M."/>
            <person name="Levati E."/>
            <person name="Barry K.W."/>
            <person name="Belfiori B."/>
            <person name="Cichocki N."/>
            <person name="Clum A."/>
            <person name="Dockter R.B."/>
            <person name="Fauchery L."/>
            <person name="Guy J."/>
            <person name="Iotti M."/>
            <person name="Le Tacon F."/>
            <person name="Lindquist E.A."/>
            <person name="Lipzen A."/>
            <person name="Malagnac F."/>
            <person name="Mello A."/>
            <person name="Molinier V."/>
            <person name="Miyauchi S."/>
            <person name="Poulain J."/>
            <person name="Riccioni C."/>
            <person name="Rubini A."/>
            <person name="Sitrit Y."/>
            <person name="Splivallo R."/>
            <person name="Traeger S."/>
            <person name="Wang M."/>
            <person name="Zifcakova L."/>
            <person name="Wipf D."/>
            <person name="Zambonelli A."/>
            <person name="Paolocci F."/>
            <person name="Nowrousian M."/>
            <person name="Ottonello S."/>
            <person name="Baldrian P."/>
            <person name="Spatafora J.W."/>
            <person name="Henrissat B."/>
            <person name="Nagy L.G."/>
            <person name="Aury J.M."/>
            <person name="Wincker P."/>
            <person name="Grigoriev I.V."/>
            <person name="Bonfante P."/>
            <person name="Martin F.M."/>
        </authorList>
    </citation>
    <scope>NUCLEOTIDE SEQUENCE [LARGE SCALE GENOMIC DNA]</scope>
    <source>
        <strain evidence="3 4">RN42</strain>
    </source>
</reference>
<dbReference type="AlphaFoldDB" id="A0A3N4I4C3"/>
<keyword evidence="2" id="KW-1133">Transmembrane helix</keyword>
<dbReference type="GO" id="GO:0005935">
    <property type="term" value="C:cellular bud neck"/>
    <property type="evidence" value="ECO:0007669"/>
    <property type="project" value="TreeGrafter"/>
</dbReference>
<gene>
    <name evidence="3" type="ORF">BJ508DRAFT_328269</name>
</gene>
<feature type="compositionally biased region" description="Gly residues" evidence="1">
    <location>
        <begin position="258"/>
        <end position="269"/>
    </location>
</feature>
<feature type="compositionally biased region" description="Low complexity" evidence="1">
    <location>
        <begin position="417"/>
        <end position="433"/>
    </location>
</feature>
<dbReference type="PANTHER" id="PTHR40018:SF1">
    <property type="entry name" value="[PSI+] INDUCTION PROTEIN 2"/>
    <property type="match status" value="1"/>
</dbReference>
<dbReference type="InterPro" id="IPR037504">
    <property type="entry name" value="PSI_induc_2"/>
</dbReference>
<sequence length="672" mass="70038">MHSTLAKAMLLSRQLPAEIPANLPADIPAGLIPTGVDPATATQVAQDIAAGQSTIAAAQETAMSVAQTFSSFDNCMLKNYCKIPFIVGVSVGGILLFSLLWCCFRCLCCGARCCCCGGGGRKKEKTTEIIKEQPIIYQQPTPASAFPPTFRDQSGLPSHGAGPQVNGQSAPQYATFEGETKHENALPAMPQWDQAKQERIVEEVELSPVDNSQLKSNAGPMGMGGNGAPGGFSNTGMAGGMVAGGFAGPDRRGQPSRGAGGYSPLGSRGGSPDPFNNGGQGQGFDNMGPNNMAGMPPNGGFRGTPGPRRDQMGGPPMGPNGPMQRGPNGPGGFNNNNMGGPGGFGPNGPGIMNGGYNQGQQGINRQPSFPNQGPPQRQNTGGMGGPMMGVPRQGTFNNQQGPNMGPGGMGMGPRGPPQRQNTGGMNGPNNMGPQGMGMGMGPRGPPQRQNTGNMNMGPNANQRMEFQNDGYGPQDQYAPNDQYDNGPQRQMSPAQYGPPQNSIMNPPNRQMSPQHSGPYGAPQNQQRRYSGYNQAAAPPPQSSYGGSSQDTGYDDIIDYPADPSYGPPPALQSGPARQITPQQANVPYPVPQQARQITPQPSGGWAAPQSAVVQEMPADTSVGRRTPPEEPKEFTAYSPTREEGPAGAGSSGLPAALQVGPRKVEEWEIGLR</sequence>
<feature type="compositionally biased region" description="Gly residues" evidence="1">
    <location>
        <begin position="404"/>
        <end position="413"/>
    </location>
</feature>
<feature type="compositionally biased region" description="Polar residues" evidence="1">
    <location>
        <begin position="451"/>
        <end position="465"/>
    </location>
</feature>
<dbReference type="PANTHER" id="PTHR40018">
    <property type="entry name" value="[PSI+] INDUCTION PROTEIN 2"/>
    <property type="match status" value="1"/>
</dbReference>
<evidence type="ECO:0000313" key="4">
    <source>
        <dbReference type="Proteomes" id="UP000275078"/>
    </source>
</evidence>
<keyword evidence="4" id="KW-1185">Reference proteome</keyword>
<feature type="compositionally biased region" description="Polar residues" evidence="1">
    <location>
        <begin position="477"/>
        <end position="515"/>
    </location>
</feature>
<evidence type="ECO:0000313" key="3">
    <source>
        <dbReference type="EMBL" id="RPA79538.1"/>
    </source>
</evidence>
<feature type="compositionally biased region" description="Gly residues" evidence="1">
    <location>
        <begin position="339"/>
        <end position="357"/>
    </location>
</feature>
<dbReference type="Proteomes" id="UP000275078">
    <property type="component" value="Unassembled WGS sequence"/>
</dbReference>